<dbReference type="Proteomes" id="UP000694846">
    <property type="component" value="Unplaced"/>
</dbReference>
<gene>
    <name evidence="2" type="primary">LOC112681731</name>
</gene>
<protein>
    <submittedName>
        <fullName evidence="2">Uncharacterized protein LOC112681731</fullName>
    </submittedName>
</protein>
<dbReference type="OrthoDB" id="6599552at2759"/>
<dbReference type="RefSeq" id="XP_025407816.1">
    <property type="nucleotide sequence ID" value="XM_025552031.1"/>
</dbReference>
<dbReference type="AlphaFoldDB" id="A0A8B8FB34"/>
<dbReference type="GeneID" id="112681731"/>
<keyword evidence="1" id="KW-1185">Reference proteome</keyword>
<name>A0A8B8FB34_9HEMI</name>
<accession>A0A8B8FB34</accession>
<proteinExistence type="predicted"/>
<dbReference type="Gene3D" id="3.30.420.10">
    <property type="entry name" value="Ribonuclease H-like superfamily/Ribonuclease H"/>
    <property type="match status" value="1"/>
</dbReference>
<evidence type="ECO:0000313" key="2">
    <source>
        <dbReference type="RefSeq" id="XP_025407816.1"/>
    </source>
</evidence>
<dbReference type="InterPro" id="IPR036397">
    <property type="entry name" value="RNaseH_sf"/>
</dbReference>
<organism evidence="1 2">
    <name type="scientific">Sipha flava</name>
    <name type="common">yellow sugarcane aphid</name>
    <dbReference type="NCBI Taxonomy" id="143950"/>
    <lineage>
        <taxon>Eukaryota</taxon>
        <taxon>Metazoa</taxon>
        <taxon>Ecdysozoa</taxon>
        <taxon>Arthropoda</taxon>
        <taxon>Hexapoda</taxon>
        <taxon>Insecta</taxon>
        <taxon>Pterygota</taxon>
        <taxon>Neoptera</taxon>
        <taxon>Paraneoptera</taxon>
        <taxon>Hemiptera</taxon>
        <taxon>Sternorrhyncha</taxon>
        <taxon>Aphidomorpha</taxon>
        <taxon>Aphidoidea</taxon>
        <taxon>Aphididae</taxon>
        <taxon>Sipha</taxon>
    </lineage>
</organism>
<reference evidence="2" key="1">
    <citation type="submission" date="2025-08" db="UniProtKB">
        <authorList>
            <consortium name="RefSeq"/>
        </authorList>
    </citation>
    <scope>IDENTIFICATION</scope>
    <source>
        <tissue evidence="2">Whole body</tissue>
    </source>
</reference>
<sequence>MLRAWMKNNKSKKWSVGLKFVQFQKNSSHHRIIGRSPYKALFGCEPKVGLTTSNLPQEVLKKLTAEEDLEEIYNQYEEEIQEQINVKRYCGICKIESTEDFCDLCKTNQKIEEEREAAHIGQNKAAKRMLQIIIPTFNINDCITIPVPKVDRGPLDPARIIAVIVEKKNELYRVGTEHGLIKGWLSSGNMQRTTSHFISANQVDKQNELTLRETVKIISGGQGFLSCTCKRACQTKRCACFKSSIKCNSRCHNSLNCLNK</sequence>
<evidence type="ECO:0000313" key="1">
    <source>
        <dbReference type="Proteomes" id="UP000694846"/>
    </source>
</evidence>
<dbReference type="GO" id="GO:0003676">
    <property type="term" value="F:nucleic acid binding"/>
    <property type="evidence" value="ECO:0007669"/>
    <property type="project" value="InterPro"/>
</dbReference>